<evidence type="ECO:0000259" key="12">
    <source>
        <dbReference type="Pfam" id="PF00485"/>
    </source>
</evidence>
<dbReference type="PRINTS" id="PR00988">
    <property type="entry name" value="URIDINKINASE"/>
</dbReference>
<comment type="catalytic activity">
    <reaction evidence="11">
        <text>cytidine + ATP = CMP + ADP + H(+)</text>
        <dbReference type="Rhea" id="RHEA:24674"/>
        <dbReference type="ChEBI" id="CHEBI:15378"/>
        <dbReference type="ChEBI" id="CHEBI:17562"/>
        <dbReference type="ChEBI" id="CHEBI:30616"/>
        <dbReference type="ChEBI" id="CHEBI:60377"/>
        <dbReference type="ChEBI" id="CHEBI:456216"/>
        <dbReference type="EC" id="2.7.1.48"/>
    </reaction>
</comment>
<evidence type="ECO:0000256" key="6">
    <source>
        <dbReference type="ARBA" id="ARBA00022676"/>
    </source>
</evidence>
<comment type="caution">
    <text evidence="14">The sequence shown here is derived from an EMBL/GenBank/DDBJ whole genome shotgun (WGS) entry which is preliminary data.</text>
</comment>
<comment type="pathway">
    <text evidence="2 11">Pyrimidine metabolism; UMP biosynthesis via salvage pathway; UMP from uridine: step 1/1.</text>
</comment>
<dbReference type="Proteomes" id="UP000217199">
    <property type="component" value="Unassembled WGS sequence"/>
</dbReference>
<feature type="domain" description="Phosphoribulokinase/uridine kinase" evidence="12">
    <location>
        <begin position="64"/>
        <end position="250"/>
    </location>
</feature>
<dbReference type="Pfam" id="PF14681">
    <property type="entry name" value="UPRTase"/>
    <property type="match status" value="1"/>
</dbReference>
<reference evidence="14 15" key="1">
    <citation type="journal article" date="2017" name="Mol. Ecol.">
        <title>Comparative and population genomic landscape of Phellinus noxius: A hypervariable fungus causing root rot in trees.</title>
        <authorList>
            <person name="Chung C.L."/>
            <person name="Lee T.J."/>
            <person name="Akiba M."/>
            <person name="Lee H.H."/>
            <person name="Kuo T.H."/>
            <person name="Liu D."/>
            <person name="Ke H.M."/>
            <person name="Yokoi T."/>
            <person name="Roa M.B."/>
            <person name="Lu M.J."/>
            <person name="Chang Y.Y."/>
            <person name="Ann P.J."/>
            <person name="Tsai J.N."/>
            <person name="Chen C.Y."/>
            <person name="Tzean S.S."/>
            <person name="Ota Y."/>
            <person name="Hattori T."/>
            <person name="Sahashi N."/>
            <person name="Liou R.F."/>
            <person name="Kikuchi T."/>
            <person name="Tsai I.J."/>
        </authorList>
    </citation>
    <scope>NUCLEOTIDE SEQUENCE [LARGE SCALE GENOMIC DNA]</scope>
    <source>
        <strain evidence="14 15">FFPRI411160</strain>
    </source>
</reference>
<evidence type="ECO:0000259" key="13">
    <source>
        <dbReference type="Pfam" id="PF14681"/>
    </source>
</evidence>
<dbReference type="AlphaFoldDB" id="A0A286U9L9"/>
<evidence type="ECO:0000313" key="15">
    <source>
        <dbReference type="Proteomes" id="UP000217199"/>
    </source>
</evidence>
<dbReference type="GO" id="GO:0004849">
    <property type="term" value="F:uridine kinase activity"/>
    <property type="evidence" value="ECO:0007669"/>
    <property type="project" value="UniProtKB-EC"/>
</dbReference>
<name>A0A286U9L9_9AGAM</name>
<keyword evidence="7 11" id="KW-0808">Transferase</keyword>
<comment type="similarity">
    <text evidence="11">Belongs to the uridine kinase family.</text>
</comment>
<gene>
    <name evidence="14" type="ORF">PNOK_0788500</name>
</gene>
<dbReference type="InterPro" id="IPR027417">
    <property type="entry name" value="P-loop_NTPase"/>
</dbReference>
<evidence type="ECO:0000313" key="14">
    <source>
        <dbReference type="EMBL" id="PAV16265.1"/>
    </source>
</evidence>
<keyword evidence="11" id="KW-0067">ATP-binding</keyword>
<dbReference type="CDD" id="cd06223">
    <property type="entry name" value="PRTases_typeI"/>
    <property type="match status" value="1"/>
</dbReference>
<dbReference type="GO" id="GO:0043771">
    <property type="term" value="F:cytidine kinase activity"/>
    <property type="evidence" value="ECO:0007669"/>
    <property type="project" value="RHEA"/>
</dbReference>
<dbReference type="InterPro" id="IPR029057">
    <property type="entry name" value="PRTase-like"/>
</dbReference>
<dbReference type="STRING" id="2282107.A0A286U9L9"/>
<dbReference type="NCBIfam" id="TIGR00235">
    <property type="entry name" value="udk"/>
    <property type="match status" value="1"/>
</dbReference>
<dbReference type="GO" id="GO:0044206">
    <property type="term" value="P:UMP salvage"/>
    <property type="evidence" value="ECO:0007669"/>
    <property type="project" value="UniProtKB-UniPathway"/>
</dbReference>
<dbReference type="GO" id="GO:0005525">
    <property type="term" value="F:GTP binding"/>
    <property type="evidence" value="ECO:0007669"/>
    <property type="project" value="UniProtKB-KW"/>
</dbReference>
<comment type="cofactor">
    <cofactor evidence="1">
        <name>Mg(2+)</name>
        <dbReference type="ChEBI" id="CHEBI:18420"/>
    </cofactor>
</comment>
<evidence type="ECO:0000256" key="5">
    <source>
        <dbReference type="ARBA" id="ARBA00022533"/>
    </source>
</evidence>
<dbReference type="SUPFAM" id="SSF53271">
    <property type="entry name" value="PRTase-like"/>
    <property type="match status" value="1"/>
</dbReference>
<evidence type="ECO:0000256" key="2">
    <source>
        <dbReference type="ARBA" id="ARBA00004690"/>
    </source>
</evidence>
<dbReference type="InterPro" id="IPR000836">
    <property type="entry name" value="PRTase_dom"/>
</dbReference>
<sequence length="537" mass="60331">MPLTETIPMDEAYLEDTQARPRLQRSITSTTKLPVEPLKNTVLKSHGRPPWYDEHGQHLSDAFVIGIAGGSASGKTHVARQILRSLGCIPSVVILSQDSFYKELGPDQLKLAFSNQYDFDHPDAIDMAEFVTCLSDLKKGRQTNIPIYSFMEHQRLKERRYLYGASIIITEGIMTLNDPVLRSLYDLKIFVKCDSDVMLARRINRDVKERKRDVEGVINQYLRFVKPAYDDFVLPASRYADIIVPGMDNNVAIDLICTHIRRQLDERSRSFHQNITRSQSKEQIAPSSGLSIRNEKSNLHVLEQTAQLRGIYTILRDKDTPREDFIFFVDRLSTFLAEQALALLPFRSKSVITPTEATAKGSEIDAPDLCGVSILRSGGPLEKGLRRVVNGIRIGSLLVQTDQRTSEPLLLHVMLPACIRSRSRASKSYVLLLDAQIGTGATAFMAIRTLLDHGVEPSHIIFVTFLVARDGGIVTLRQAFPEVRIVCGAVDAVLTERWVEASQIHEGEGDGSEEKSVERRIWVIEPGMGQIGDRYYL</sequence>
<dbReference type="UniPathway" id="UPA00579">
    <property type="reaction ID" value="UER00640"/>
</dbReference>
<dbReference type="EC" id="2.7.1.48" evidence="11"/>
<keyword evidence="9 11" id="KW-0418">Kinase</keyword>
<dbReference type="FunFam" id="3.40.50.300:FF:002070">
    <property type="entry name" value="Uridine kinase"/>
    <property type="match status" value="1"/>
</dbReference>
<protein>
    <recommendedName>
        <fullName evidence="11">Uridine kinase</fullName>
        <ecNumber evidence="11">2.7.1.48</ecNumber>
    </recommendedName>
</protein>
<evidence type="ECO:0000256" key="7">
    <source>
        <dbReference type="ARBA" id="ARBA00022679"/>
    </source>
</evidence>
<comment type="pathway">
    <text evidence="11">Pyrimidine metabolism; CTP biosynthesis via salvage pathway; CTP from cytidine: step 1/3.</text>
</comment>
<keyword evidence="15" id="KW-1185">Reference proteome</keyword>
<dbReference type="CDD" id="cd02023">
    <property type="entry name" value="UMPK"/>
    <property type="match status" value="1"/>
</dbReference>
<dbReference type="Gene3D" id="3.40.50.2020">
    <property type="match status" value="1"/>
</dbReference>
<dbReference type="GO" id="GO:0044211">
    <property type="term" value="P:CTP salvage"/>
    <property type="evidence" value="ECO:0007669"/>
    <property type="project" value="UniProtKB-UniPathway"/>
</dbReference>
<dbReference type="InParanoid" id="A0A286U9L9"/>
<comment type="catalytic activity">
    <reaction evidence="11">
        <text>uridine + ATP = UMP + ADP + H(+)</text>
        <dbReference type="Rhea" id="RHEA:16825"/>
        <dbReference type="ChEBI" id="CHEBI:15378"/>
        <dbReference type="ChEBI" id="CHEBI:16704"/>
        <dbReference type="ChEBI" id="CHEBI:30616"/>
        <dbReference type="ChEBI" id="CHEBI:57865"/>
        <dbReference type="ChEBI" id="CHEBI:456216"/>
        <dbReference type="EC" id="2.7.1.48"/>
    </reaction>
</comment>
<evidence type="ECO:0000256" key="10">
    <source>
        <dbReference type="ARBA" id="ARBA00023134"/>
    </source>
</evidence>
<comment type="similarity">
    <text evidence="4">Belongs to the UPRTase family.</text>
</comment>
<dbReference type="InterPro" id="IPR000764">
    <property type="entry name" value="Uridine_kinase-like"/>
</dbReference>
<dbReference type="InterPro" id="IPR006083">
    <property type="entry name" value="PRK/URK"/>
</dbReference>
<dbReference type="EMBL" id="NBII01000008">
    <property type="protein sequence ID" value="PAV16265.1"/>
    <property type="molecule type" value="Genomic_DNA"/>
</dbReference>
<evidence type="ECO:0000256" key="4">
    <source>
        <dbReference type="ARBA" id="ARBA00009516"/>
    </source>
</evidence>
<dbReference type="GO" id="GO:0016757">
    <property type="term" value="F:glycosyltransferase activity"/>
    <property type="evidence" value="ECO:0007669"/>
    <property type="project" value="UniProtKB-KW"/>
</dbReference>
<dbReference type="PANTHER" id="PTHR10285">
    <property type="entry name" value="URIDINE KINASE"/>
    <property type="match status" value="1"/>
</dbReference>
<keyword evidence="8 11" id="KW-0547">Nucleotide-binding</keyword>
<dbReference type="GO" id="GO:0005524">
    <property type="term" value="F:ATP binding"/>
    <property type="evidence" value="ECO:0007669"/>
    <property type="project" value="UniProtKB-KW"/>
</dbReference>
<dbReference type="UniPathway" id="UPA00574">
    <property type="reaction ID" value="UER00637"/>
</dbReference>
<keyword evidence="6" id="KW-0328">Glycosyltransferase</keyword>
<dbReference type="FunCoup" id="A0A286U9L9">
    <property type="interactions" value="452"/>
</dbReference>
<evidence type="ECO:0000256" key="9">
    <source>
        <dbReference type="ARBA" id="ARBA00022777"/>
    </source>
</evidence>
<organism evidence="14 15">
    <name type="scientific">Pyrrhoderma noxium</name>
    <dbReference type="NCBI Taxonomy" id="2282107"/>
    <lineage>
        <taxon>Eukaryota</taxon>
        <taxon>Fungi</taxon>
        <taxon>Dikarya</taxon>
        <taxon>Basidiomycota</taxon>
        <taxon>Agaricomycotina</taxon>
        <taxon>Agaricomycetes</taxon>
        <taxon>Hymenochaetales</taxon>
        <taxon>Hymenochaetaceae</taxon>
        <taxon>Pyrrhoderma</taxon>
    </lineage>
</organism>
<feature type="domain" description="Phosphoribosyltransferase" evidence="13">
    <location>
        <begin position="304"/>
        <end position="497"/>
    </location>
</feature>
<proteinExistence type="inferred from homology"/>
<keyword evidence="10" id="KW-0342">GTP-binding</keyword>
<evidence type="ECO:0000256" key="8">
    <source>
        <dbReference type="ARBA" id="ARBA00022741"/>
    </source>
</evidence>
<dbReference type="NCBIfam" id="NF004018">
    <property type="entry name" value="PRK05480.1"/>
    <property type="match status" value="1"/>
</dbReference>
<dbReference type="FunFam" id="3.40.50.2020:FF:000023">
    <property type="entry name" value="Probable uracil phosphoribosyltransferase"/>
    <property type="match status" value="1"/>
</dbReference>
<dbReference type="Gene3D" id="3.40.50.300">
    <property type="entry name" value="P-loop containing nucleotide triphosphate hydrolases"/>
    <property type="match status" value="1"/>
</dbReference>
<evidence type="ECO:0000256" key="3">
    <source>
        <dbReference type="ARBA" id="ARBA00005180"/>
    </source>
</evidence>
<accession>A0A286U9L9</accession>
<comment type="pathway">
    <text evidence="3">Pyrimidine metabolism; UMP biosynthesis via salvage pathway; UMP from uracil: step 1/1.</text>
</comment>
<evidence type="ECO:0000256" key="1">
    <source>
        <dbReference type="ARBA" id="ARBA00001946"/>
    </source>
</evidence>
<dbReference type="OrthoDB" id="738517at2759"/>
<dbReference type="SUPFAM" id="SSF52540">
    <property type="entry name" value="P-loop containing nucleoside triphosphate hydrolases"/>
    <property type="match status" value="1"/>
</dbReference>
<dbReference type="Pfam" id="PF00485">
    <property type="entry name" value="PRK"/>
    <property type="match status" value="1"/>
</dbReference>
<evidence type="ECO:0000256" key="11">
    <source>
        <dbReference type="RuleBase" id="RU003825"/>
    </source>
</evidence>
<keyword evidence="5" id="KW-0021">Allosteric enzyme</keyword>